<accession>A0ABS2QF82</accession>
<proteinExistence type="predicted"/>
<reference evidence="1 2" key="1">
    <citation type="submission" date="2021-01" db="EMBL/GenBank/DDBJ databases">
        <title>Genomic Encyclopedia of Type Strains, Phase IV (KMG-IV): sequencing the most valuable type-strain genomes for metagenomic binning, comparative biology and taxonomic classification.</title>
        <authorList>
            <person name="Goeker M."/>
        </authorList>
    </citation>
    <scope>NUCLEOTIDE SEQUENCE [LARGE SCALE GENOMIC DNA]</scope>
    <source>
        <strain evidence="1 2">DSM 105482</strain>
    </source>
</reference>
<dbReference type="EMBL" id="JAFBFI010000003">
    <property type="protein sequence ID" value="MBM7691752.1"/>
    <property type="molecule type" value="Genomic_DNA"/>
</dbReference>
<keyword evidence="2" id="KW-1185">Reference proteome</keyword>
<dbReference type="Proteomes" id="UP000823486">
    <property type="component" value="Unassembled WGS sequence"/>
</dbReference>
<organism evidence="1 2">
    <name type="scientific">Peribacillus deserti</name>
    <dbReference type="NCBI Taxonomy" id="673318"/>
    <lineage>
        <taxon>Bacteria</taxon>
        <taxon>Bacillati</taxon>
        <taxon>Bacillota</taxon>
        <taxon>Bacilli</taxon>
        <taxon>Bacillales</taxon>
        <taxon>Bacillaceae</taxon>
        <taxon>Peribacillus</taxon>
    </lineage>
</organism>
<evidence type="ECO:0000313" key="2">
    <source>
        <dbReference type="Proteomes" id="UP000823486"/>
    </source>
</evidence>
<comment type="caution">
    <text evidence="1">The sequence shown here is derived from an EMBL/GenBank/DDBJ whole genome shotgun (WGS) entry which is preliminary data.</text>
</comment>
<sequence>MIKIGGNCWSISIMPNMPVFLYHRSRYESCVDFFPSHPSVCHAEAAAPNIKFLGMLMVFEIHMVTPFI</sequence>
<gene>
    <name evidence="1" type="ORF">JOC77_001159</name>
</gene>
<protein>
    <submittedName>
        <fullName evidence="1">Uncharacterized protein</fullName>
    </submittedName>
</protein>
<name>A0ABS2QF82_9BACI</name>
<evidence type="ECO:0000313" key="1">
    <source>
        <dbReference type="EMBL" id="MBM7691752.1"/>
    </source>
</evidence>